<dbReference type="EMBL" id="SZZP01000013">
    <property type="protein sequence ID" value="TKV79365.1"/>
    <property type="molecule type" value="Genomic_DNA"/>
</dbReference>
<dbReference type="Proteomes" id="UP000305095">
    <property type="component" value="Unassembled WGS sequence"/>
</dbReference>
<accession>A0A4V6CYK9</accession>
<comment type="caution">
    <text evidence="1">The sequence shown here is derived from an EMBL/GenBank/DDBJ whole genome shotgun (WGS) entry which is preliminary data.</text>
</comment>
<proteinExistence type="predicted"/>
<sequence length="87" mass="9555">MIWKTFVNRLAIASRRRGLATAFVYGLSLAVRFTSAAGEEVEIPVQSVQRTYPAISIMSTAQPIVLRQGWSLKSPMSARSSPECLTP</sequence>
<evidence type="ECO:0000313" key="2">
    <source>
        <dbReference type="Proteomes" id="UP000305095"/>
    </source>
</evidence>
<protein>
    <submittedName>
        <fullName evidence="1">Uncharacterized protein</fullName>
    </submittedName>
</protein>
<evidence type="ECO:0000313" key="1">
    <source>
        <dbReference type="EMBL" id="TKV79365.1"/>
    </source>
</evidence>
<gene>
    <name evidence="1" type="ORF">FDV58_22305</name>
</gene>
<organism evidence="1 2">
    <name type="scientific">Bradyrhizobium elkanii</name>
    <dbReference type="NCBI Taxonomy" id="29448"/>
    <lineage>
        <taxon>Bacteria</taxon>
        <taxon>Pseudomonadati</taxon>
        <taxon>Pseudomonadota</taxon>
        <taxon>Alphaproteobacteria</taxon>
        <taxon>Hyphomicrobiales</taxon>
        <taxon>Nitrobacteraceae</taxon>
        <taxon>Bradyrhizobium</taxon>
    </lineage>
</organism>
<name>A0A4V6CYK9_BRAEL</name>
<dbReference type="RefSeq" id="WP_137480147.1">
    <property type="nucleotide sequence ID" value="NZ_SZZP01000013.1"/>
</dbReference>
<dbReference type="AlphaFoldDB" id="A0A4V6CYK9"/>
<reference evidence="1 2" key="1">
    <citation type="submission" date="2019-05" db="EMBL/GenBank/DDBJ databases">
        <title>Draft Genome of Bradyrhizobium elkanii strain SEMIA 938, Used in Commercial Inoculants for Lupinus spp. in Brazil.</title>
        <authorList>
            <person name="Hungria M."/>
            <person name="Delamuta J.R.M."/>
            <person name="Ribeiro R.A."/>
            <person name="Nogueira M.A."/>
        </authorList>
    </citation>
    <scope>NUCLEOTIDE SEQUENCE [LARGE SCALE GENOMIC DNA]</scope>
    <source>
        <strain evidence="1 2">Semia 938</strain>
    </source>
</reference>